<proteinExistence type="predicted"/>
<accession>A0A271KI07</accession>
<keyword evidence="2" id="KW-1185">Reference proteome</keyword>
<dbReference type="EMBL" id="NPKH01000020">
    <property type="protein sequence ID" value="PAP95428.1"/>
    <property type="molecule type" value="Genomic_DNA"/>
</dbReference>
<organism evidence="1 2">
    <name type="scientific">Mesorhizobium wenxiniae</name>
    <dbReference type="NCBI Taxonomy" id="2014805"/>
    <lineage>
        <taxon>Bacteria</taxon>
        <taxon>Pseudomonadati</taxon>
        <taxon>Pseudomonadota</taxon>
        <taxon>Alphaproteobacteria</taxon>
        <taxon>Hyphomicrobiales</taxon>
        <taxon>Phyllobacteriaceae</taxon>
        <taxon>Mesorhizobium</taxon>
    </lineage>
</organism>
<name>A0A271KI07_9HYPH</name>
<dbReference type="Proteomes" id="UP000215931">
    <property type="component" value="Unassembled WGS sequence"/>
</dbReference>
<reference evidence="1 2" key="1">
    <citation type="submission" date="2017-08" db="EMBL/GenBank/DDBJ databases">
        <title>Mesorhizobium wenxinae sp. nov., a novel rhizobial species isolated from root nodules of chickpea (Cicer arietinum L.).</title>
        <authorList>
            <person name="Zhang J."/>
        </authorList>
    </citation>
    <scope>NUCLEOTIDE SEQUENCE [LARGE SCALE GENOMIC DNA]</scope>
    <source>
        <strain evidence="2">WYCCWR 10019</strain>
    </source>
</reference>
<evidence type="ECO:0000313" key="2">
    <source>
        <dbReference type="Proteomes" id="UP000215931"/>
    </source>
</evidence>
<sequence>MILASSTGPSLAQEWTAFGIRKAGFTFDVPPGFALDHIAEDGQAATFLGPQEASLVVRGDHVSGGKFKQNVEALMADDEGHGWKVTYRRLTDSWASYSGVKDGMIRYVRAIVTCDDRVAVFVMDYRQSEKLGYDPVVLRMVKSLDPEGC</sequence>
<dbReference type="AlphaFoldDB" id="A0A271KI07"/>
<protein>
    <submittedName>
        <fullName evidence="1">Uncharacterized protein</fullName>
    </submittedName>
</protein>
<dbReference type="OrthoDB" id="996425at2"/>
<evidence type="ECO:0000313" key="1">
    <source>
        <dbReference type="EMBL" id="PAP95428.1"/>
    </source>
</evidence>
<comment type="caution">
    <text evidence="1">The sequence shown here is derived from an EMBL/GenBank/DDBJ whole genome shotgun (WGS) entry which is preliminary data.</text>
</comment>
<gene>
    <name evidence="1" type="ORF">CIT31_15580</name>
</gene>